<feature type="signal peptide" evidence="4">
    <location>
        <begin position="1"/>
        <end position="31"/>
    </location>
</feature>
<dbReference type="GO" id="GO:0006508">
    <property type="term" value="P:proteolysis"/>
    <property type="evidence" value="ECO:0007669"/>
    <property type="project" value="InterPro"/>
</dbReference>
<dbReference type="GO" id="GO:0004197">
    <property type="term" value="F:cysteine-type endopeptidase activity"/>
    <property type="evidence" value="ECO:0007669"/>
    <property type="project" value="InterPro"/>
</dbReference>
<organism evidence="6 7">
    <name type="scientific">Alienimonas californiensis</name>
    <dbReference type="NCBI Taxonomy" id="2527989"/>
    <lineage>
        <taxon>Bacteria</taxon>
        <taxon>Pseudomonadati</taxon>
        <taxon>Planctomycetota</taxon>
        <taxon>Planctomycetia</taxon>
        <taxon>Planctomycetales</taxon>
        <taxon>Planctomycetaceae</taxon>
        <taxon>Alienimonas</taxon>
    </lineage>
</organism>
<dbReference type="PROSITE" id="PS50082">
    <property type="entry name" value="WD_REPEATS_2"/>
    <property type="match status" value="7"/>
</dbReference>
<feature type="repeat" description="WD" evidence="3">
    <location>
        <begin position="408"/>
        <end position="449"/>
    </location>
</feature>
<dbReference type="Pfam" id="PF00656">
    <property type="entry name" value="Peptidase_C14"/>
    <property type="match status" value="1"/>
</dbReference>
<evidence type="ECO:0000256" key="4">
    <source>
        <dbReference type="SAM" id="SignalP"/>
    </source>
</evidence>
<keyword evidence="1 3" id="KW-0853">WD repeat</keyword>
<feature type="chain" id="PRO_5021730433" evidence="4">
    <location>
        <begin position="32"/>
        <end position="701"/>
    </location>
</feature>
<protein>
    <submittedName>
        <fullName evidence="6">WD domain, G-beta repeat</fullName>
    </submittedName>
</protein>
<dbReference type="InterPro" id="IPR011600">
    <property type="entry name" value="Pept_C14_caspase"/>
</dbReference>
<keyword evidence="7" id="KW-1185">Reference proteome</keyword>
<dbReference type="Pfam" id="PF00400">
    <property type="entry name" value="WD40"/>
    <property type="match status" value="7"/>
</dbReference>
<evidence type="ECO:0000259" key="5">
    <source>
        <dbReference type="Pfam" id="PF00656"/>
    </source>
</evidence>
<sequence precursor="true">MPAPCPPPLAVASLLIAAALGGGLGPAVAHAQPPGEPEDEFSVDEANDVRTIPRYAVVVGVSDYDDQAIPDLPVCDLDAKEVYAALTDPNVGGVPKANATLLIGKDASRNGVLKALNALRATPKNATVYFYFSGHGARVGDQTYLIPQDAEASFLAGSALSQNELNRYLEAVPASRMVQFVDACFAAGLRSDPSKPTKAFAADAEAALQSFTGRGRIFFGAAGEDEEALTAPDKQRSVFTLHLLDGLKGGADENLDGVVTAFEVQAYLDRTVSVEAAQRGGLHSPRVEFPADVVNPSRYPLTINAAALESRTAAAKLLRTRLNALEAFFYAGKLNLARLELARDLVKRPEKALAGHERIARDEVLAAIDRGSVDARMSLALDRMGAPSLPAAPKSMHLRATVPAPLTLEGHDRPVAAVAVLPDGWRAVSASADGTLKVWNLATRTCDRTLGGDQGHGGKVSAVAVTPDGLRAVSGSADQTLKVWDLATGVCERTLEGLASNVTAVAVTPDGKRAVSGAWDKTLRVWDLSTGEAGDPLEGHTNWIAALAITPDGTRAVSASYDNDLRIWNLTTGACERTLTGHSNSVTAVAIAPDGQRAVSASGDGTLKVWNLADGSCERTLEGHSEWVDAVAVTPDGRRAVSGAWDGQLKVWNLSTGVCERTLQGHAGVVNAVAVTPDGGRIVSGSHDDTLRVWDVFEPDR</sequence>
<dbReference type="SMART" id="SM00320">
    <property type="entry name" value="WD40"/>
    <property type="match status" value="7"/>
</dbReference>
<dbReference type="InterPro" id="IPR020472">
    <property type="entry name" value="WD40_PAC1"/>
</dbReference>
<accession>A0A517P6J7</accession>
<feature type="repeat" description="WD" evidence="3">
    <location>
        <begin position="579"/>
        <end position="620"/>
    </location>
</feature>
<dbReference type="PANTHER" id="PTHR22847">
    <property type="entry name" value="WD40 REPEAT PROTEIN"/>
    <property type="match status" value="1"/>
</dbReference>
<feature type="domain" description="Peptidase C14 caspase" evidence="5">
    <location>
        <begin position="54"/>
        <end position="252"/>
    </location>
</feature>
<reference evidence="6 7" key="1">
    <citation type="submission" date="2019-02" db="EMBL/GenBank/DDBJ databases">
        <title>Deep-cultivation of Planctomycetes and their phenomic and genomic characterization uncovers novel biology.</title>
        <authorList>
            <person name="Wiegand S."/>
            <person name="Jogler M."/>
            <person name="Boedeker C."/>
            <person name="Pinto D."/>
            <person name="Vollmers J."/>
            <person name="Rivas-Marin E."/>
            <person name="Kohn T."/>
            <person name="Peeters S.H."/>
            <person name="Heuer A."/>
            <person name="Rast P."/>
            <person name="Oberbeckmann S."/>
            <person name="Bunk B."/>
            <person name="Jeske O."/>
            <person name="Meyerdierks A."/>
            <person name="Storesund J.E."/>
            <person name="Kallscheuer N."/>
            <person name="Luecker S."/>
            <person name="Lage O.M."/>
            <person name="Pohl T."/>
            <person name="Merkel B.J."/>
            <person name="Hornburger P."/>
            <person name="Mueller R.-W."/>
            <person name="Bruemmer F."/>
            <person name="Labrenz M."/>
            <person name="Spormann A.M."/>
            <person name="Op den Camp H."/>
            <person name="Overmann J."/>
            <person name="Amann R."/>
            <person name="Jetten M.S.M."/>
            <person name="Mascher T."/>
            <person name="Medema M.H."/>
            <person name="Devos D.P."/>
            <person name="Kaster A.-K."/>
            <person name="Ovreas L."/>
            <person name="Rohde M."/>
            <person name="Galperin M.Y."/>
            <person name="Jogler C."/>
        </authorList>
    </citation>
    <scope>NUCLEOTIDE SEQUENCE [LARGE SCALE GENOMIC DNA]</scope>
    <source>
        <strain evidence="6 7">CA12</strain>
    </source>
</reference>
<keyword evidence="4" id="KW-0732">Signal</keyword>
<dbReference type="Gene3D" id="2.130.10.10">
    <property type="entry name" value="YVTN repeat-like/Quinoprotein amine dehydrogenase"/>
    <property type="match status" value="3"/>
</dbReference>
<evidence type="ECO:0000256" key="1">
    <source>
        <dbReference type="ARBA" id="ARBA00022574"/>
    </source>
</evidence>
<dbReference type="KEGG" id="acaf:CA12_10770"/>
<dbReference type="PROSITE" id="PS50294">
    <property type="entry name" value="WD_REPEATS_REGION"/>
    <property type="match status" value="7"/>
</dbReference>
<dbReference type="InterPro" id="IPR001680">
    <property type="entry name" value="WD40_rpt"/>
</dbReference>
<proteinExistence type="predicted"/>
<dbReference type="Proteomes" id="UP000318741">
    <property type="component" value="Chromosome"/>
</dbReference>
<dbReference type="PANTHER" id="PTHR22847:SF637">
    <property type="entry name" value="WD REPEAT DOMAIN 5B"/>
    <property type="match status" value="1"/>
</dbReference>
<dbReference type="SUPFAM" id="SSF50978">
    <property type="entry name" value="WD40 repeat-like"/>
    <property type="match status" value="1"/>
</dbReference>
<dbReference type="RefSeq" id="WP_145357840.1">
    <property type="nucleotide sequence ID" value="NZ_CP036265.1"/>
</dbReference>
<feature type="repeat" description="WD" evidence="3">
    <location>
        <begin position="537"/>
        <end position="578"/>
    </location>
</feature>
<feature type="repeat" description="WD" evidence="3">
    <location>
        <begin position="663"/>
        <end position="701"/>
    </location>
</feature>
<gene>
    <name evidence="6" type="ORF">CA12_10770</name>
</gene>
<dbReference type="PROSITE" id="PS00678">
    <property type="entry name" value="WD_REPEATS_1"/>
    <property type="match status" value="7"/>
</dbReference>
<feature type="repeat" description="WD" evidence="3">
    <location>
        <begin position="453"/>
        <end position="494"/>
    </location>
</feature>
<dbReference type="AlphaFoldDB" id="A0A517P6J7"/>
<dbReference type="OrthoDB" id="277950at2"/>
<evidence type="ECO:0000256" key="3">
    <source>
        <dbReference type="PROSITE-ProRule" id="PRU00221"/>
    </source>
</evidence>
<dbReference type="InterPro" id="IPR036322">
    <property type="entry name" value="WD40_repeat_dom_sf"/>
</dbReference>
<dbReference type="PRINTS" id="PR00320">
    <property type="entry name" value="GPROTEINBRPT"/>
</dbReference>
<dbReference type="InterPro" id="IPR015943">
    <property type="entry name" value="WD40/YVTN_repeat-like_dom_sf"/>
</dbReference>
<evidence type="ECO:0000313" key="7">
    <source>
        <dbReference type="Proteomes" id="UP000318741"/>
    </source>
</evidence>
<dbReference type="InterPro" id="IPR019775">
    <property type="entry name" value="WD40_repeat_CS"/>
</dbReference>
<dbReference type="Gene3D" id="3.40.50.1460">
    <property type="match status" value="1"/>
</dbReference>
<feature type="repeat" description="WD" evidence="3">
    <location>
        <begin position="621"/>
        <end position="662"/>
    </location>
</feature>
<evidence type="ECO:0000256" key="2">
    <source>
        <dbReference type="ARBA" id="ARBA00022737"/>
    </source>
</evidence>
<evidence type="ECO:0000313" key="6">
    <source>
        <dbReference type="EMBL" id="QDT14997.1"/>
    </source>
</evidence>
<keyword evidence="2" id="KW-0677">Repeat</keyword>
<feature type="repeat" description="WD" evidence="3">
    <location>
        <begin position="495"/>
        <end position="536"/>
    </location>
</feature>
<dbReference type="EMBL" id="CP036265">
    <property type="protein sequence ID" value="QDT14997.1"/>
    <property type="molecule type" value="Genomic_DNA"/>
</dbReference>
<name>A0A517P6J7_9PLAN</name>
<dbReference type="CDD" id="cd00200">
    <property type="entry name" value="WD40"/>
    <property type="match status" value="1"/>
</dbReference>